<dbReference type="STRING" id="403677.D0NVR5"/>
<protein>
    <submittedName>
        <fullName evidence="5">Multicopper oxidase, putative</fullName>
    </submittedName>
</protein>
<dbReference type="SUPFAM" id="SSF49503">
    <property type="entry name" value="Cupredoxins"/>
    <property type="match status" value="3"/>
</dbReference>
<dbReference type="InterPro" id="IPR001117">
    <property type="entry name" value="Cu-oxidase_2nd"/>
</dbReference>
<dbReference type="OrthoDB" id="2121828at2759"/>
<dbReference type="InterPro" id="IPR008972">
    <property type="entry name" value="Cupredoxin"/>
</dbReference>
<dbReference type="PANTHER" id="PTHR11709">
    <property type="entry name" value="MULTI-COPPER OXIDASE"/>
    <property type="match status" value="1"/>
</dbReference>
<keyword evidence="6" id="KW-1185">Reference proteome</keyword>
<dbReference type="VEuPathDB" id="FungiDB:PITG_17303"/>
<evidence type="ECO:0000259" key="4">
    <source>
        <dbReference type="Pfam" id="PF07731"/>
    </source>
</evidence>
<dbReference type="OMA" id="FHGINQI"/>
<evidence type="ECO:0000259" key="3">
    <source>
        <dbReference type="Pfam" id="PF00394"/>
    </source>
</evidence>
<dbReference type="Proteomes" id="UP000006643">
    <property type="component" value="Unassembled WGS sequence"/>
</dbReference>
<dbReference type="Pfam" id="PF00394">
    <property type="entry name" value="Cu-oxidase"/>
    <property type="match status" value="1"/>
</dbReference>
<dbReference type="RefSeq" id="XP_002896811.1">
    <property type="nucleotide sequence ID" value="XM_002896765.1"/>
</dbReference>
<dbReference type="GeneID" id="9466541"/>
<dbReference type="PROSITE" id="PS00079">
    <property type="entry name" value="MULTICOPPER_OXIDASE1"/>
    <property type="match status" value="1"/>
</dbReference>
<dbReference type="CDD" id="cd04205">
    <property type="entry name" value="CuRO_2_LCC_like"/>
    <property type="match status" value="1"/>
</dbReference>
<dbReference type="EMBL" id="DS028170">
    <property type="protein sequence ID" value="EEY66746.1"/>
    <property type="molecule type" value="Genomic_DNA"/>
</dbReference>
<evidence type="ECO:0000313" key="6">
    <source>
        <dbReference type="Proteomes" id="UP000006643"/>
    </source>
</evidence>
<keyword evidence="2" id="KW-0560">Oxidoreductase</keyword>
<dbReference type="CDD" id="cd04207">
    <property type="entry name" value="CuRO_3_LCC_like"/>
    <property type="match status" value="1"/>
</dbReference>
<dbReference type="InterPro" id="IPR011706">
    <property type="entry name" value="Cu-oxidase_C"/>
</dbReference>
<dbReference type="GO" id="GO:0016491">
    <property type="term" value="F:oxidoreductase activity"/>
    <property type="evidence" value="ECO:0007669"/>
    <property type="project" value="UniProtKB-KW"/>
</dbReference>
<dbReference type="Pfam" id="PF07731">
    <property type="entry name" value="Cu-oxidase_2"/>
    <property type="match status" value="1"/>
</dbReference>
<sequence length="401" mass="44868">MDGLAGITQCYIPPNATAVYHFEPDKAGSFWWHSQHNTQYPYGLRGPLVEKDIDAEYNVADIYHGDPGVPPMWDFILINNRGRYNCTAAATYSFTKCSEDQRLTRFRFKTGKKHLLRVMSMSALAPFEFSIDGHLLRVIAVDGESLEPSELITNITINIGQRYDLLVEAKNATDTPIGSFWIRATGLNGLPWTAATGANASDGSISDKELDDQLADRRRLVPALRSGLRYVVLLAVYYCQTVGVGMTTAELPVTSIPREIFYGDHVEIVLVNEQNEQHPFHLHGHSPWVVGSRHATLADVQSNTLRPLKLSGAMFRDVYTVPVCPVGDTDACTGVGYVVLRLEADNPGVWTMHCHIDYDIHGRREAAATSRRRRLLQQYLERLWQLLHRAAFNTATTVTVP</sequence>
<feature type="domain" description="Plastocyanin-like" evidence="3">
    <location>
        <begin position="31"/>
        <end position="190"/>
    </location>
</feature>
<gene>
    <name evidence="5" type="ORF">PITG_17303</name>
</gene>
<reference evidence="6" key="1">
    <citation type="journal article" date="2009" name="Nature">
        <title>Genome sequence and analysis of the Irish potato famine pathogen Phytophthora infestans.</title>
        <authorList>
            <consortium name="The Broad Institute Genome Sequencing Platform"/>
            <person name="Haas B.J."/>
            <person name="Kamoun S."/>
            <person name="Zody M.C."/>
            <person name="Jiang R.H."/>
            <person name="Handsaker R.E."/>
            <person name="Cano L.M."/>
            <person name="Grabherr M."/>
            <person name="Kodira C.D."/>
            <person name="Raffaele S."/>
            <person name="Torto-Alalibo T."/>
            <person name="Bozkurt T.O."/>
            <person name="Ah-Fong A.M."/>
            <person name="Alvarado L."/>
            <person name="Anderson V.L."/>
            <person name="Armstrong M.R."/>
            <person name="Avrova A."/>
            <person name="Baxter L."/>
            <person name="Beynon J."/>
            <person name="Boevink P.C."/>
            <person name="Bollmann S.R."/>
            <person name="Bos J.I."/>
            <person name="Bulone V."/>
            <person name="Cai G."/>
            <person name="Cakir C."/>
            <person name="Carrington J.C."/>
            <person name="Chawner M."/>
            <person name="Conti L."/>
            <person name="Costanzo S."/>
            <person name="Ewan R."/>
            <person name="Fahlgren N."/>
            <person name="Fischbach M.A."/>
            <person name="Fugelstad J."/>
            <person name="Gilroy E.M."/>
            <person name="Gnerre S."/>
            <person name="Green P.J."/>
            <person name="Grenville-Briggs L.J."/>
            <person name="Griffith J."/>
            <person name="Grunwald N.J."/>
            <person name="Horn K."/>
            <person name="Horner N.R."/>
            <person name="Hu C.H."/>
            <person name="Huitema E."/>
            <person name="Jeong D.H."/>
            <person name="Jones A.M."/>
            <person name="Jones J.D."/>
            <person name="Jones R.W."/>
            <person name="Karlsson E.K."/>
            <person name="Kunjeti S.G."/>
            <person name="Lamour K."/>
            <person name="Liu Z."/>
            <person name="Ma L."/>
            <person name="Maclean D."/>
            <person name="Chibucos M.C."/>
            <person name="McDonald H."/>
            <person name="McWalters J."/>
            <person name="Meijer H.J."/>
            <person name="Morgan W."/>
            <person name="Morris P.F."/>
            <person name="Munro C.A."/>
            <person name="O'Neill K."/>
            <person name="Ospina-Giraldo M."/>
            <person name="Pinzon A."/>
            <person name="Pritchard L."/>
            <person name="Ramsahoye B."/>
            <person name="Ren Q."/>
            <person name="Restrepo S."/>
            <person name="Roy S."/>
            <person name="Sadanandom A."/>
            <person name="Savidor A."/>
            <person name="Schornack S."/>
            <person name="Schwartz D.C."/>
            <person name="Schumann U.D."/>
            <person name="Schwessinger B."/>
            <person name="Seyer L."/>
            <person name="Sharpe T."/>
            <person name="Silvar C."/>
            <person name="Song J."/>
            <person name="Studholme D.J."/>
            <person name="Sykes S."/>
            <person name="Thines M."/>
            <person name="van de Vondervoort P.J."/>
            <person name="Phuntumart V."/>
            <person name="Wawra S."/>
            <person name="Weide R."/>
            <person name="Win J."/>
            <person name="Young C."/>
            <person name="Zhou S."/>
            <person name="Fry W."/>
            <person name="Meyers B.C."/>
            <person name="van West P."/>
            <person name="Ristaino J."/>
            <person name="Govers F."/>
            <person name="Birch P.R."/>
            <person name="Whisson S.C."/>
            <person name="Judelson H.S."/>
            <person name="Nusbaum C."/>
        </authorList>
    </citation>
    <scope>NUCLEOTIDE SEQUENCE [LARGE SCALE GENOMIC DNA]</scope>
    <source>
        <strain evidence="6">T30-4</strain>
    </source>
</reference>
<dbReference type="eggNOG" id="KOG1263">
    <property type="taxonomic scope" value="Eukaryota"/>
</dbReference>
<name>D0NVR5_PHYIT</name>
<proteinExistence type="predicted"/>
<dbReference type="InterPro" id="IPR033138">
    <property type="entry name" value="Cu_oxidase_CS"/>
</dbReference>
<dbReference type="PANTHER" id="PTHR11709:SF511">
    <property type="entry name" value="LACCASE"/>
    <property type="match status" value="1"/>
</dbReference>
<dbReference type="InParanoid" id="D0NVR5"/>
<keyword evidence="1" id="KW-0479">Metal-binding</keyword>
<dbReference type="InterPro" id="IPR045087">
    <property type="entry name" value="Cu-oxidase_fam"/>
</dbReference>
<dbReference type="HOGENOM" id="CLU_006504_7_0_1"/>
<evidence type="ECO:0000256" key="2">
    <source>
        <dbReference type="ARBA" id="ARBA00023002"/>
    </source>
</evidence>
<accession>D0NVR5</accession>
<evidence type="ECO:0000313" key="5">
    <source>
        <dbReference type="EMBL" id="EEY66746.1"/>
    </source>
</evidence>
<dbReference type="AlphaFoldDB" id="D0NVR5"/>
<dbReference type="KEGG" id="pif:PITG_17303"/>
<organism evidence="5 6">
    <name type="scientific">Phytophthora infestans (strain T30-4)</name>
    <name type="common">Potato late blight agent</name>
    <dbReference type="NCBI Taxonomy" id="403677"/>
    <lineage>
        <taxon>Eukaryota</taxon>
        <taxon>Sar</taxon>
        <taxon>Stramenopiles</taxon>
        <taxon>Oomycota</taxon>
        <taxon>Peronosporomycetes</taxon>
        <taxon>Peronosporales</taxon>
        <taxon>Peronosporaceae</taxon>
        <taxon>Phytophthora</taxon>
    </lineage>
</organism>
<dbReference type="Gene3D" id="2.60.40.420">
    <property type="entry name" value="Cupredoxins - blue copper proteins"/>
    <property type="match status" value="2"/>
</dbReference>
<feature type="domain" description="Plastocyanin-like" evidence="4">
    <location>
        <begin position="255"/>
        <end position="358"/>
    </location>
</feature>
<dbReference type="GO" id="GO:0005507">
    <property type="term" value="F:copper ion binding"/>
    <property type="evidence" value="ECO:0007669"/>
    <property type="project" value="InterPro"/>
</dbReference>
<evidence type="ECO:0000256" key="1">
    <source>
        <dbReference type="ARBA" id="ARBA00022723"/>
    </source>
</evidence>